<evidence type="ECO:0000313" key="4">
    <source>
        <dbReference type="Proteomes" id="UP000615455"/>
    </source>
</evidence>
<reference evidence="4" key="1">
    <citation type="journal article" date="2019" name="Int. J. Syst. Evol. Microbiol.">
        <title>The Global Catalogue of Microorganisms (GCM) 10K type strain sequencing project: providing services to taxonomists for standard genome sequencing and annotation.</title>
        <authorList>
            <consortium name="The Broad Institute Genomics Platform"/>
            <consortium name="The Broad Institute Genome Sequencing Center for Infectious Disease"/>
            <person name="Wu L."/>
            <person name="Ma J."/>
        </authorList>
    </citation>
    <scope>NUCLEOTIDE SEQUENCE [LARGE SCALE GENOMIC DNA]</scope>
    <source>
        <strain evidence="4">CGMCC 1.15043</strain>
    </source>
</reference>
<dbReference type="InterPro" id="IPR018392">
    <property type="entry name" value="LysM"/>
</dbReference>
<name>A0ABQ1EPX1_9BACL</name>
<organism evidence="3 4">
    <name type="scientific">Paenibacillus marchantiophytorum</name>
    <dbReference type="NCBI Taxonomy" id="1619310"/>
    <lineage>
        <taxon>Bacteria</taxon>
        <taxon>Bacillati</taxon>
        <taxon>Bacillota</taxon>
        <taxon>Bacilli</taxon>
        <taxon>Bacillales</taxon>
        <taxon>Paenibacillaceae</taxon>
        <taxon>Paenibacillus</taxon>
    </lineage>
</organism>
<feature type="domain" description="LysM" evidence="2">
    <location>
        <begin position="15"/>
        <end position="60"/>
    </location>
</feature>
<evidence type="ECO:0000313" key="3">
    <source>
        <dbReference type="EMBL" id="GFZ80609.1"/>
    </source>
</evidence>
<sequence length="96" mass="10619">MRVLTSKGALQVQGRFYMVQFGDSLYTISQRFGVNVAELLTLNDQLQNQTTVYPGEILYIPDLGLQSGGQQSGGLQKAAKSVTTSRKKATKRKHTR</sequence>
<dbReference type="PROSITE" id="PS51782">
    <property type="entry name" value="LYSM"/>
    <property type="match status" value="1"/>
</dbReference>
<comment type="caution">
    <text evidence="3">The sequence shown here is derived from an EMBL/GenBank/DDBJ whole genome shotgun (WGS) entry which is preliminary data.</text>
</comment>
<dbReference type="SUPFAM" id="SSF54106">
    <property type="entry name" value="LysM domain"/>
    <property type="match status" value="1"/>
</dbReference>
<accession>A0ABQ1EPX1</accession>
<dbReference type="SMART" id="SM00257">
    <property type="entry name" value="LysM"/>
    <property type="match status" value="1"/>
</dbReference>
<dbReference type="InterPro" id="IPR036779">
    <property type="entry name" value="LysM_dom_sf"/>
</dbReference>
<dbReference type="Proteomes" id="UP000615455">
    <property type="component" value="Unassembled WGS sequence"/>
</dbReference>
<gene>
    <name evidence="3" type="ORF">GCM10008018_27590</name>
</gene>
<dbReference type="Pfam" id="PF01476">
    <property type="entry name" value="LysM"/>
    <property type="match status" value="1"/>
</dbReference>
<feature type="compositionally biased region" description="Basic residues" evidence="1">
    <location>
        <begin position="85"/>
        <end position="96"/>
    </location>
</feature>
<evidence type="ECO:0000256" key="1">
    <source>
        <dbReference type="SAM" id="MobiDB-lite"/>
    </source>
</evidence>
<keyword evidence="4" id="KW-1185">Reference proteome</keyword>
<dbReference type="Gene3D" id="3.10.350.10">
    <property type="entry name" value="LysM domain"/>
    <property type="match status" value="1"/>
</dbReference>
<protein>
    <recommendedName>
        <fullName evidence="2">LysM domain-containing protein</fullName>
    </recommendedName>
</protein>
<evidence type="ECO:0000259" key="2">
    <source>
        <dbReference type="PROSITE" id="PS51782"/>
    </source>
</evidence>
<dbReference type="EMBL" id="BMHE01000012">
    <property type="protein sequence ID" value="GFZ80609.1"/>
    <property type="molecule type" value="Genomic_DNA"/>
</dbReference>
<proteinExistence type="predicted"/>
<feature type="region of interest" description="Disordered" evidence="1">
    <location>
        <begin position="68"/>
        <end position="96"/>
    </location>
</feature>
<dbReference type="RefSeq" id="WP_189012438.1">
    <property type="nucleotide sequence ID" value="NZ_BMHE01000012.1"/>
</dbReference>